<dbReference type="Proteomes" id="UP001165740">
    <property type="component" value="Chromosome 1"/>
</dbReference>
<dbReference type="InterPro" id="IPR007110">
    <property type="entry name" value="Ig-like_dom"/>
</dbReference>
<dbReference type="OrthoDB" id="190835at2759"/>
<feature type="domain" description="Ig-like" evidence="1">
    <location>
        <begin position="38"/>
        <end position="137"/>
    </location>
</feature>
<dbReference type="InterPro" id="IPR013783">
    <property type="entry name" value="Ig-like_fold"/>
</dbReference>
<proteinExistence type="predicted"/>
<dbReference type="OMA" id="NDDNGRF"/>
<dbReference type="SUPFAM" id="SSF48726">
    <property type="entry name" value="Immunoglobulin"/>
    <property type="match status" value="2"/>
</dbReference>
<dbReference type="Pfam" id="PF07679">
    <property type="entry name" value="I-set"/>
    <property type="match status" value="1"/>
</dbReference>
<sequence length="359" mass="40508">MSIAKGSLPDTSGIIVPILASFMFFIDVSRARPLVTLPSMMDVSDSVTYDEGEMAVLFCSVDNLGDHTVVWRKLPQSAPLTIGSKSWTRDKRIHSEHVPNSSQWNLVVENVTVSDAGQYECHVSKRKSQLRHRVSLIVKAKPVPQLPQIFSSGIEIGGENLLRSGETLQLTCNATLVDVSSERITWLKDNIVLNLWQVLKERNTKGNGKPLLAEKDERFSIYTTMTVNSQGMGSISSKLDIKDVRVGDSGVYLCRSTERAQMAGVKVEVQGSPSMKRADKTHWTHTINHQDSDKLDKNYYTNKDKINREETLRERSTNQNQRNTASFLQCNQLNFTLLFCLLLGTFLYRSEHRIFINLD</sequence>
<name>A0A9W2ZWR4_BIOGL</name>
<protein>
    <submittedName>
        <fullName evidence="3">Uncharacterized protein LOC106052257 isoform X1</fullName>
    </submittedName>
</protein>
<gene>
    <name evidence="3" type="primary">LOC106052257</name>
</gene>
<dbReference type="InterPro" id="IPR003599">
    <property type="entry name" value="Ig_sub"/>
</dbReference>
<dbReference type="InterPro" id="IPR013098">
    <property type="entry name" value="Ig_I-set"/>
</dbReference>
<dbReference type="GeneID" id="106052257"/>
<organism evidence="2 3">
    <name type="scientific">Biomphalaria glabrata</name>
    <name type="common">Bloodfluke planorb</name>
    <name type="synonym">Freshwater snail</name>
    <dbReference type="NCBI Taxonomy" id="6526"/>
    <lineage>
        <taxon>Eukaryota</taxon>
        <taxon>Metazoa</taxon>
        <taxon>Spiralia</taxon>
        <taxon>Lophotrochozoa</taxon>
        <taxon>Mollusca</taxon>
        <taxon>Gastropoda</taxon>
        <taxon>Heterobranchia</taxon>
        <taxon>Euthyneura</taxon>
        <taxon>Panpulmonata</taxon>
        <taxon>Hygrophila</taxon>
        <taxon>Lymnaeoidea</taxon>
        <taxon>Planorbidae</taxon>
        <taxon>Biomphalaria</taxon>
    </lineage>
</organism>
<dbReference type="AlphaFoldDB" id="A0A9W2ZWR4"/>
<keyword evidence="2" id="KW-1185">Reference proteome</keyword>
<dbReference type="RefSeq" id="XP_055879380.1">
    <property type="nucleotide sequence ID" value="XM_056023405.1"/>
</dbReference>
<feature type="domain" description="Ig-like" evidence="1">
    <location>
        <begin position="147"/>
        <end position="270"/>
    </location>
</feature>
<dbReference type="InterPro" id="IPR003598">
    <property type="entry name" value="Ig_sub2"/>
</dbReference>
<dbReference type="SMART" id="SM00408">
    <property type="entry name" value="IGc2"/>
    <property type="match status" value="2"/>
</dbReference>
<dbReference type="GO" id="GO:0050808">
    <property type="term" value="P:synapse organization"/>
    <property type="evidence" value="ECO:0007669"/>
    <property type="project" value="TreeGrafter"/>
</dbReference>
<dbReference type="PROSITE" id="PS50835">
    <property type="entry name" value="IG_LIKE"/>
    <property type="match status" value="2"/>
</dbReference>
<dbReference type="GO" id="GO:0032589">
    <property type="term" value="C:neuron projection membrane"/>
    <property type="evidence" value="ECO:0007669"/>
    <property type="project" value="TreeGrafter"/>
</dbReference>
<evidence type="ECO:0000313" key="2">
    <source>
        <dbReference type="Proteomes" id="UP001165740"/>
    </source>
</evidence>
<dbReference type="PANTHER" id="PTHR23279">
    <property type="entry name" value="DEFECTIVE PROBOSCIS EXTENSION RESPONSE DPR -RELATED"/>
    <property type="match status" value="1"/>
</dbReference>
<accession>A0A9W2ZWR4</accession>
<reference evidence="3" key="1">
    <citation type="submission" date="2025-08" db="UniProtKB">
        <authorList>
            <consortium name="RefSeq"/>
        </authorList>
    </citation>
    <scope>IDENTIFICATION</scope>
</reference>
<evidence type="ECO:0000313" key="3">
    <source>
        <dbReference type="RefSeq" id="XP_055879380.1"/>
    </source>
</evidence>
<evidence type="ECO:0000259" key="1">
    <source>
        <dbReference type="PROSITE" id="PS50835"/>
    </source>
</evidence>
<dbReference type="InterPro" id="IPR037448">
    <property type="entry name" value="Zig-8"/>
</dbReference>
<dbReference type="PANTHER" id="PTHR23279:SF36">
    <property type="entry name" value="DEFECTIVE PROBOSCIS EXTENSION RESPONSE 9, ISOFORM A"/>
    <property type="match status" value="1"/>
</dbReference>
<dbReference type="Gene3D" id="2.60.40.10">
    <property type="entry name" value="Immunoglobulins"/>
    <property type="match status" value="2"/>
</dbReference>
<dbReference type="InterPro" id="IPR036179">
    <property type="entry name" value="Ig-like_dom_sf"/>
</dbReference>
<dbReference type="SMART" id="SM00409">
    <property type="entry name" value="IG"/>
    <property type="match status" value="2"/>
</dbReference>